<name>A0A2U1CPQ0_9BURK</name>
<dbReference type="AlphaFoldDB" id="A0A2U1CPQ0"/>
<sequence length="412" mass="47303">MDNIAALTICSLNYLAKALVLFESYVKYHPDHTFYVVLVDKKAELQLELPEGLRVVWVEDLNIPNFYQAAFAFDVIELNTNVKPAAMAKLLDQHSCVVYLDPDIEIFARLDPVFTALKKAPIVVTPHCNTPILDGCKPDDLEFMRFGTFNLGFIGVSRTDEARAFLSWWSDRCLHFGFYEPQSGLAVDQKWVNLAPSYFPNLQVLHDVGLNVAFWNLHERHLSLIAGEWVINEQFPLYFIHFSSFDTANPARIAKKQDRYPPGSRPDFISLAEGYAQKLMSFSIQAYEGSLYSFDYFEDGRYICPALRRLYSALKESRFGDVRNPFLTNGSVRRFAEANGLMIKDDAASVRHTFKDLHAHGWQYKVILRSLRLALRLLGPDRYFNLMRFMGYISSLRNQGEIFKDERNASGQ</sequence>
<dbReference type="Proteomes" id="UP000246145">
    <property type="component" value="Unassembled WGS sequence"/>
</dbReference>
<dbReference type="SUPFAM" id="SSF53448">
    <property type="entry name" value="Nucleotide-diphospho-sugar transferases"/>
    <property type="match status" value="1"/>
</dbReference>
<dbReference type="EMBL" id="QEKO01000001">
    <property type="protein sequence ID" value="PVY67859.1"/>
    <property type="molecule type" value="Genomic_DNA"/>
</dbReference>
<dbReference type="Gene3D" id="3.90.550.10">
    <property type="entry name" value="Spore Coat Polysaccharide Biosynthesis Protein SpsA, Chain A"/>
    <property type="match status" value="1"/>
</dbReference>
<comment type="caution">
    <text evidence="1">The sequence shown here is derived from an EMBL/GenBank/DDBJ whole genome shotgun (WGS) entry which is preliminary data.</text>
</comment>
<accession>A0A2U1CPQ0</accession>
<gene>
    <name evidence="1" type="ORF">C7440_0242</name>
</gene>
<dbReference type="InterPro" id="IPR029044">
    <property type="entry name" value="Nucleotide-diphossugar_trans"/>
</dbReference>
<keyword evidence="2" id="KW-1185">Reference proteome</keyword>
<evidence type="ECO:0000313" key="1">
    <source>
        <dbReference type="EMBL" id="PVY67859.1"/>
    </source>
</evidence>
<protein>
    <recommendedName>
        <fullName evidence="3">Glycosyl transferase</fullName>
    </recommendedName>
</protein>
<dbReference type="OrthoDB" id="9816564at2"/>
<organism evidence="1 2">
    <name type="scientific">Pusillimonas noertemannii</name>
    <dbReference type="NCBI Taxonomy" id="305977"/>
    <lineage>
        <taxon>Bacteria</taxon>
        <taxon>Pseudomonadati</taxon>
        <taxon>Pseudomonadota</taxon>
        <taxon>Betaproteobacteria</taxon>
        <taxon>Burkholderiales</taxon>
        <taxon>Alcaligenaceae</taxon>
        <taxon>Pusillimonas</taxon>
    </lineage>
</organism>
<evidence type="ECO:0008006" key="3">
    <source>
        <dbReference type="Google" id="ProtNLM"/>
    </source>
</evidence>
<reference evidence="1 2" key="1">
    <citation type="submission" date="2018-04" db="EMBL/GenBank/DDBJ databases">
        <title>Genomic Encyclopedia of Type Strains, Phase IV (KMG-IV): sequencing the most valuable type-strain genomes for metagenomic binning, comparative biology and taxonomic classification.</title>
        <authorList>
            <person name="Goeker M."/>
        </authorList>
    </citation>
    <scope>NUCLEOTIDE SEQUENCE [LARGE SCALE GENOMIC DNA]</scope>
    <source>
        <strain evidence="1 2">DSM 10065</strain>
    </source>
</reference>
<dbReference type="RefSeq" id="WP_116517161.1">
    <property type="nucleotide sequence ID" value="NZ_JACCEX010000001.1"/>
</dbReference>
<proteinExistence type="predicted"/>
<evidence type="ECO:0000313" key="2">
    <source>
        <dbReference type="Proteomes" id="UP000246145"/>
    </source>
</evidence>